<dbReference type="PANTHER" id="PTHR45947">
    <property type="entry name" value="SULFOQUINOVOSYL TRANSFERASE SQD2"/>
    <property type="match status" value="1"/>
</dbReference>
<dbReference type="Gene3D" id="3.40.50.2000">
    <property type="entry name" value="Glycogen Phosphorylase B"/>
    <property type="match status" value="2"/>
</dbReference>
<organism evidence="2">
    <name type="scientific">Cyanothece sp. (strain PCC 7425 / ATCC 29141)</name>
    <dbReference type="NCBI Taxonomy" id="395961"/>
    <lineage>
        <taxon>Bacteria</taxon>
        <taxon>Bacillati</taxon>
        <taxon>Cyanobacteriota</taxon>
        <taxon>Cyanophyceae</taxon>
        <taxon>Gomontiellales</taxon>
        <taxon>Cyanothecaceae</taxon>
        <taxon>Cyanothece</taxon>
    </lineage>
</organism>
<dbReference type="eggNOG" id="COG0438">
    <property type="taxonomic scope" value="Bacteria"/>
</dbReference>
<feature type="domain" description="Glycosyl transferase family 1" evidence="1">
    <location>
        <begin position="158"/>
        <end position="314"/>
    </location>
</feature>
<dbReference type="InterPro" id="IPR050194">
    <property type="entry name" value="Glycosyltransferase_grp1"/>
</dbReference>
<dbReference type="PANTHER" id="PTHR45947:SF3">
    <property type="entry name" value="SULFOQUINOVOSYL TRANSFERASE SQD2"/>
    <property type="match status" value="1"/>
</dbReference>
<proteinExistence type="predicted"/>
<sequence>MKILIYSPSFYPNIGGLESIITTLAFEFLSQGQEVKLISLTPDRNGNSNFPFEVIRQPAPNEILKLMRWSDVFFQGCVSLKGLWPLSIVPRPLVISHQTWYCRSDGKANWQDYIKKLITYLGKNISASHAIAESIPAQSVIIPNSYQDDVFFEIPDIPRDQELVFLGRLVSDKGADLLLSSLAQLKEYGLQPRLTIIGNGPEERNLRQQAHDLELTSQITFAGIKQGTELAKLLNAHQIMVIPSRWKEPFGIVALEGIACGCIAIGSEGGGLKDAIGPCGITFPNGDVVALSKVLALLLSEPQNIAKYRLNAKEHLSQHHKAVIAKKYLQVFKQAIDQWK</sequence>
<protein>
    <submittedName>
        <fullName evidence="2">Glycosyl transferase group 1</fullName>
    </submittedName>
</protein>
<dbReference type="STRING" id="395961.Cyan7425_4956"/>
<evidence type="ECO:0000259" key="1">
    <source>
        <dbReference type="Pfam" id="PF00534"/>
    </source>
</evidence>
<dbReference type="GO" id="GO:0016757">
    <property type="term" value="F:glycosyltransferase activity"/>
    <property type="evidence" value="ECO:0007669"/>
    <property type="project" value="InterPro"/>
</dbReference>
<dbReference type="Pfam" id="PF00534">
    <property type="entry name" value="Glycos_transf_1"/>
    <property type="match status" value="1"/>
</dbReference>
<dbReference type="HOGENOM" id="CLU_009583_2_5_3"/>
<dbReference type="CAZy" id="GT4">
    <property type="family name" value="Glycosyltransferase Family 4"/>
</dbReference>
<dbReference type="SUPFAM" id="SSF53756">
    <property type="entry name" value="UDP-Glycosyltransferase/glycogen phosphorylase"/>
    <property type="match status" value="1"/>
</dbReference>
<name>B8HNC7_CYAP4</name>
<accession>B8HNC7</accession>
<dbReference type="CDD" id="cd03801">
    <property type="entry name" value="GT4_PimA-like"/>
    <property type="match status" value="1"/>
</dbReference>
<keyword evidence="2" id="KW-0808">Transferase</keyword>
<dbReference type="AlphaFoldDB" id="B8HNC7"/>
<evidence type="ECO:0000313" key="2">
    <source>
        <dbReference type="EMBL" id="ACL47254.1"/>
    </source>
</evidence>
<dbReference type="InterPro" id="IPR001296">
    <property type="entry name" value="Glyco_trans_1"/>
</dbReference>
<gene>
    <name evidence="2" type="ordered locus">Cyan7425_4956</name>
</gene>
<dbReference type="EMBL" id="CP001344">
    <property type="protein sequence ID" value="ACL47254.1"/>
    <property type="molecule type" value="Genomic_DNA"/>
</dbReference>
<dbReference type="KEGG" id="cyn:Cyan7425_4956"/>
<reference evidence="2" key="1">
    <citation type="submission" date="2009-01" db="EMBL/GenBank/DDBJ databases">
        <title>Complete sequence of chromosome Cyanothece sp. PCC 7425.</title>
        <authorList>
            <consortium name="US DOE Joint Genome Institute"/>
            <person name="Lucas S."/>
            <person name="Copeland A."/>
            <person name="Lapidus A."/>
            <person name="Glavina del Rio T."/>
            <person name="Dalin E."/>
            <person name="Tice H."/>
            <person name="Bruce D."/>
            <person name="Goodwin L."/>
            <person name="Pitluck S."/>
            <person name="Sims D."/>
            <person name="Meineke L."/>
            <person name="Brettin T."/>
            <person name="Detter J.C."/>
            <person name="Han C."/>
            <person name="Larimer F."/>
            <person name="Land M."/>
            <person name="Hauser L."/>
            <person name="Kyrpides N."/>
            <person name="Ovchinnikova G."/>
            <person name="Liberton M."/>
            <person name="Stoeckel J."/>
            <person name="Banerjee A."/>
            <person name="Singh A."/>
            <person name="Page L."/>
            <person name="Sato H."/>
            <person name="Zhao L."/>
            <person name="Sherman L."/>
            <person name="Pakrasi H."/>
            <person name="Richardson P."/>
        </authorList>
    </citation>
    <scope>NUCLEOTIDE SEQUENCE</scope>
    <source>
        <strain evidence="2">PCC 7425</strain>
    </source>
</reference>
<dbReference type="OrthoDB" id="9801573at2"/>